<sequence length="84" mass="9242">MVGGAVPFILPDARELTVGVVYRQLGAREEATEIDYHDREIPWTAFPEPSGMSLWRVVGGGCVASDLRFKIDQIFIQIGIKPGP</sequence>
<proteinExistence type="predicted"/>
<organism evidence="1 2">
    <name type="scientific">Oceanisphaera sediminis</name>
    <dbReference type="NCBI Taxonomy" id="981381"/>
    <lineage>
        <taxon>Bacteria</taxon>
        <taxon>Pseudomonadati</taxon>
        <taxon>Pseudomonadota</taxon>
        <taxon>Gammaproteobacteria</taxon>
        <taxon>Aeromonadales</taxon>
        <taxon>Aeromonadaceae</taxon>
        <taxon>Oceanisphaera</taxon>
    </lineage>
</organism>
<protein>
    <submittedName>
        <fullName evidence="1">Uncharacterized protein</fullName>
    </submittedName>
</protein>
<dbReference type="Proteomes" id="UP001501479">
    <property type="component" value="Unassembled WGS sequence"/>
</dbReference>
<accession>A0ABP7DWC4</accession>
<evidence type="ECO:0000313" key="2">
    <source>
        <dbReference type="Proteomes" id="UP001501479"/>
    </source>
</evidence>
<dbReference type="EMBL" id="BAABDS010000027">
    <property type="protein sequence ID" value="GAA3711098.1"/>
    <property type="molecule type" value="Genomic_DNA"/>
</dbReference>
<comment type="caution">
    <text evidence="1">The sequence shown here is derived from an EMBL/GenBank/DDBJ whole genome shotgun (WGS) entry which is preliminary data.</text>
</comment>
<gene>
    <name evidence="1" type="ORF">GCM10022421_18100</name>
</gene>
<keyword evidence="2" id="KW-1185">Reference proteome</keyword>
<name>A0ABP7DWC4_9GAMM</name>
<evidence type="ECO:0000313" key="1">
    <source>
        <dbReference type="EMBL" id="GAA3711098.1"/>
    </source>
</evidence>
<reference evidence="2" key="1">
    <citation type="journal article" date="2019" name="Int. J. Syst. Evol. Microbiol.">
        <title>The Global Catalogue of Microorganisms (GCM) 10K type strain sequencing project: providing services to taxonomists for standard genome sequencing and annotation.</title>
        <authorList>
            <consortium name="The Broad Institute Genomics Platform"/>
            <consortium name="The Broad Institute Genome Sequencing Center for Infectious Disease"/>
            <person name="Wu L."/>
            <person name="Ma J."/>
        </authorList>
    </citation>
    <scope>NUCLEOTIDE SEQUENCE [LARGE SCALE GENOMIC DNA]</scope>
    <source>
        <strain evidence="2">JCM 17329</strain>
    </source>
</reference>